<dbReference type="InterPro" id="IPR011011">
    <property type="entry name" value="Znf_FYVE_PHD"/>
</dbReference>
<evidence type="ECO:0000256" key="2">
    <source>
        <dbReference type="SAM" id="MobiDB-lite"/>
    </source>
</evidence>
<dbReference type="InterPro" id="IPR028651">
    <property type="entry name" value="ING_fam"/>
</dbReference>
<feature type="compositionally biased region" description="Pro residues" evidence="2">
    <location>
        <begin position="1"/>
        <end position="10"/>
    </location>
</feature>
<reference evidence="3" key="2">
    <citation type="submission" date="2023-02" db="EMBL/GenBank/DDBJ databases">
        <authorList>
            <consortium name="DOE Joint Genome Institute"/>
            <person name="Mondo S.J."/>
            <person name="Chang Y."/>
            <person name="Wang Y."/>
            <person name="Ahrendt S."/>
            <person name="Andreopoulos W."/>
            <person name="Barry K."/>
            <person name="Beard J."/>
            <person name="Benny G.L."/>
            <person name="Blankenship S."/>
            <person name="Bonito G."/>
            <person name="Cuomo C."/>
            <person name="Desiro A."/>
            <person name="Gervers K.A."/>
            <person name="Hundley H."/>
            <person name="Kuo A."/>
            <person name="LaButti K."/>
            <person name="Lang B.F."/>
            <person name="Lipzen A."/>
            <person name="O'Donnell K."/>
            <person name="Pangilinan J."/>
            <person name="Reynolds N."/>
            <person name="Sandor L."/>
            <person name="Smith M.W."/>
            <person name="Tsang A."/>
            <person name="Grigoriev I.V."/>
            <person name="Stajich J.E."/>
            <person name="Spatafora J.W."/>
        </authorList>
    </citation>
    <scope>NUCLEOTIDE SEQUENCE</scope>
    <source>
        <strain evidence="3">RSA 2281</strain>
    </source>
</reference>
<keyword evidence="1" id="KW-0156">Chromatin regulator</keyword>
<dbReference type="Proteomes" id="UP001209540">
    <property type="component" value="Unassembled WGS sequence"/>
</dbReference>
<evidence type="ECO:0000313" key="4">
    <source>
        <dbReference type="Proteomes" id="UP001209540"/>
    </source>
</evidence>
<evidence type="ECO:0000256" key="1">
    <source>
        <dbReference type="ARBA" id="ARBA00022853"/>
    </source>
</evidence>
<accession>A0AAD5PFW4</accession>
<protein>
    <recommendedName>
        <fullName evidence="5">Zinc finger PHD-type domain-containing protein</fullName>
    </recommendedName>
</protein>
<dbReference type="PANTHER" id="PTHR10333">
    <property type="entry name" value="INHIBITOR OF GROWTH PROTEIN"/>
    <property type="match status" value="1"/>
</dbReference>
<organism evidence="3 4">
    <name type="scientific">Phascolomyces articulosus</name>
    <dbReference type="NCBI Taxonomy" id="60185"/>
    <lineage>
        <taxon>Eukaryota</taxon>
        <taxon>Fungi</taxon>
        <taxon>Fungi incertae sedis</taxon>
        <taxon>Mucoromycota</taxon>
        <taxon>Mucoromycotina</taxon>
        <taxon>Mucoromycetes</taxon>
        <taxon>Mucorales</taxon>
        <taxon>Lichtheimiaceae</taxon>
        <taxon>Phascolomyces</taxon>
    </lineage>
</organism>
<dbReference type="EMBL" id="JAIXMP010000009">
    <property type="protein sequence ID" value="KAI9268129.1"/>
    <property type="molecule type" value="Genomic_DNA"/>
</dbReference>
<dbReference type="PANTHER" id="PTHR10333:SF42">
    <property type="entry name" value="INHIBITOR OF GROWTH PROTEIN 5"/>
    <property type="match status" value="1"/>
</dbReference>
<gene>
    <name evidence="3" type="ORF">BDA99DRAFT_535644</name>
</gene>
<sequence>MIAFSPPPSPSRGDLCHRPHINNNNPKRKRLVYAYIVGPYKSTAKNISSNVNNNKAMLMNLWCLCQEPVHGKMVQGDNKNCQIKWFHIACAGLRAPKGNWYCED</sequence>
<dbReference type="Gene3D" id="3.30.40.10">
    <property type="entry name" value="Zinc/RING finger domain, C3HC4 (zinc finger)"/>
    <property type="match status" value="1"/>
</dbReference>
<dbReference type="AlphaFoldDB" id="A0AAD5PFW4"/>
<reference evidence="3" key="1">
    <citation type="journal article" date="2022" name="IScience">
        <title>Evolution of zygomycete secretomes and the origins of terrestrial fungal ecologies.</title>
        <authorList>
            <person name="Chang Y."/>
            <person name="Wang Y."/>
            <person name="Mondo S."/>
            <person name="Ahrendt S."/>
            <person name="Andreopoulos W."/>
            <person name="Barry K."/>
            <person name="Beard J."/>
            <person name="Benny G.L."/>
            <person name="Blankenship S."/>
            <person name="Bonito G."/>
            <person name="Cuomo C."/>
            <person name="Desiro A."/>
            <person name="Gervers K.A."/>
            <person name="Hundley H."/>
            <person name="Kuo A."/>
            <person name="LaButti K."/>
            <person name="Lang B.F."/>
            <person name="Lipzen A."/>
            <person name="O'Donnell K."/>
            <person name="Pangilinan J."/>
            <person name="Reynolds N."/>
            <person name="Sandor L."/>
            <person name="Smith M.E."/>
            <person name="Tsang A."/>
            <person name="Grigoriev I.V."/>
            <person name="Stajich J.E."/>
            <person name="Spatafora J.W."/>
        </authorList>
    </citation>
    <scope>NUCLEOTIDE SEQUENCE</scope>
    <source>
        <strain evidence="3">RSA 2281</strain>
    </source>
</reference>
<dbReference type="SUPFAM" id="SSF57903">
    <property type="entry name" value="FYVE/PHD zinc finger"/>
    <property type="match status" value="1"/>
</dbReference>
<feature type="region of interest" description="Disordered" evidence="2">
    <location>
        <begin position="1"/>
        <end position="24"/>
    </location>
</feature>
<evidence type="ECO:0008006" key="5">
    <source>
        <dbReference type="Google" id="ProtNLM"/>
    </source>
</evidence>
<evidence type="ECO:0000313" key="3">
    <source>
        <dbReference type="EMBL" id="KAI9268129.1"/>
    </source>
</evidence>
<dbReference type="GO" id="GO:0006325">
    <property type="term" value="P:chromatin organization"/>
    <property type="evidence" value="ECO:0007669"/>
    <property type="project" value="UniProtKB-KW"/>
</dbReference>
<keyword evidence="4" id="KW-1185">Reference proteome</keyword>
<name>A0AAD5PFW4_9FUNG</name>
<dbReference type="InterPro" id="IPR013083">
    <property type="entry name" value="Znf_RING/FYVE/PHD"/>
</dbReference>
<comment type="caution">
    <text evidence="3">The sequence shown here is derived from an EMBL/GenBank/DDBJ whole genome shotgun (WGS) entry which is preliminary data.</text>
</comment>
<proteinExistence type="predicted"/>